<keyword evidence="3" id="KW-1185">Reference proteome</keyword>
<proteinExistence type="predicted"/>
<name>A0A1H2PM94_9BURK</name>
<evidence type="ECO:0000259" key="1">
    <source>
        <dbReference type="Pfam" id="PF12697"/>
    </source>
</evidence>
<feature type="domain" description="AB hydrolase-1" evidence="1">
    <location>
        <begin position="33"/>
        <end position="265"/>
    </location>
</feature>
<dbReference type="PANTHER" id="PTHR46438:SF11">
    <property type="entry name" value="LIPASE-RELATED"/>
    <property type="match status" value="1"/>
</dbReference>
<keyword evidence="2" id="KW-0378">Hydrolase</keyword>
<reference evidence="3" key="1">
    <citation type="submission" date="2016-09" db="EMBL/GenBank/DDBJ databases">
        <authorList>
            <person name="Varghese N."/>
            <person name="Submissions S."/>
        </authorList>
    </citation>
    <scope>NUCLEOTIDE SEQUENCE [LARGE SCALE GENOMIC DNA]</scope>
    <source>
        <strain evidence="3">JS23</strain>
    </source>
</reference>
<dbReference type="SUPFAM" id="SSF53474">
    <property type="entry name" value="alpha/beta-Hydrolases"/>
    <property type="match status" value="1"/>
</dbReference>
<dbReference type="PRINTS" id="PR00111">
    <property type="entry name" value="ABHYDROLASE"/>
</dbReference>
<dbReference type="GO" id="GO:0016787">
    <property type="term" value="F:hydrolase activity"/>
    <property type="evidence" value="ECO:0007669"/>
    <property type="project" value="UniProtKB-KW"/>
</dbReference>
<dbReference type="PANTHER" id="PTHR46438">
    <property type="entry name" value="ALPHA/BETA-HYDROLASES SUPERFAMILY PROTEIN"/>
    <property type="match status" value="1"/>
</dbReference>
<organism evidence="2 3">
    <name type="scientific">Chitinasiproducens palmae</name>
    <dbReference type="NCBI Taxonomy" id="1770053"/>
    <lineage>
        <taxon>Bacteria</taxon>
        <taxon>Pseudomonadati</taxon>
        <taxon>Pseudomonadota</taxon>
        <taxon>Betaproteobacteria</taxon>
        <taxon>Burkholderiales</taxon>
        <taxon>Burkholderiaceae</taxon>
        <taxon>Chitinasiproducens</taxon>
    </lineage>
</organism>
<evidence type="ECO:0000313" key="3">
    <source>
        <dbReference type="Proteomes" id="UP000243719"/>
    </source>
</evidence>
<dbReference type="AlphaFoldDB" id="A0A1H2PM94"/>
<dbReference type="InterPro" id="IPR000073">
    <property type="entry name" value="AB_hydrolase_1"/>
</dbReference>
<gene>
    <name evidence="2" type="ORF">SAMN05216551_10226</name>
</gene>
<dbReference type="Proteomes" id="UP000243719">
    <property type="component" value="Unassembled WGS sequence"/>
</dbReference>
<dbReference type="STRING" id="1770053.SAMN05216551_10226"/>
<dbReference type="EMBL" id="FNLO01000002">
    <property type="protein sequence ID" value="SDV46834.1"/>
    <property type="molecule type" value="Genomic_DNA"/>
</dbReference>
<dbReference type="InterPro" id="IPR029058">
    <property type="entry name" value="AB_hydrolase_fold"/>
</dbReference>
<accession>A0A1H2PM94</accession>
<protein>
    <submittedName>
        <fullName evidence="2">2-hydroxymuconate semialdehyde hydrolase</fullName>
    </submittedName>
</protein>
<evidence type="ECO:0000313" key="2">
    <source>
        <dbReference type="EMBL" id="SDV46834.1"/>
    </source>
</evidence>
<sequence>MGDSMAAHSLQEKTFEFEGMEVAYLQGGTGSPLLLIHGSGPGASSLGNWRTVLPALTARHQVFAMDLIGFGRSPRRPTPPYFDLALWVRQARAMLARIDAPRVGIIGHSISGAIALRLAALEKRVAAVLTTGTMGRPFEATDATRRCWTCPTDRQTLIATLRGLIHDPSVIDEPYLAAREPVLFAPGYANYFDAMFEQEPAHYIAQTVLDDATLAAISCPVTLLHGRDDVAFPPSSSIGIAASLRRADLVLLSECSHSVAFERTDMFLACAETCFSRLALD</sequence>
<dbReference type="Gene3D" id="3.40.50.1820">
    <property type="entry name" value="alpha/beta hydrolase"/>
    <property type="match status" value="1"/>
</dbReference>
<dbReference type="Pfam" id="PF12697">
    <property type="entry name" value="Abhydrolase_6"/>
    <property type="match status" value="1"/>
</dbReference>